<dbReference type="SUPFAM" id="SSF53850">
    <property type="entry name" value="Periplasmic binding protein-like II"/>
    <property type="match status" value="1"/>
</dbReference>
<dbReference type="EMBL" id="DMNG01000105">
    <property type="protein sequence ID" value="HAN24139.1"/>
    <property type="molecule type" value="Genomic_DNA"/>
</dbReference>
<dbReference type="OrthoDB" id="2513534at2"/>
<dbReference type="AlphaFoldDB" id="A0A0F0LXX9"/>
<evidence type="ECO:0000256" key="1">
    <source>
        <dbReference type="ARBA" id="ARBA00022475"/>
    </source>
</evidence>
<evidence type="ECO:0000313" key="9">
    <source>
        <dbReference type="Proteomes" id="UP000033451"/>
    </source>
</evidence>
<dbReference type="PANTHER" id="PTHR43649">
    <property type="entry name" value="ARABINOSE-BINDING PROTEIN-RELATED"/>
    <property type="match status" value="1"/>
</dbReference>
<keyword evidence="9" id="KW-1185">Reference proteome</keyword>
<keyword evidence="2 6" id="KW-0732">Signal</keyword>
<organism evidence="8 9">
    <name type="scientific">Microbacterium ginsengisoli</name>
    <dbReference type="NCBI Taxonomy" id="400772"/>
    <lineage>
        <taxon>Bacteria</taxon>
        <taxon>Bacillati</taxon>
        <taxon>Actinomycetota</taxon>
        <taxon>Actinomycetes</taxon>
        <taxon>Micrococcales</taxon>
        <taxon>Microbacteriaceae</taxon>
        <taxon>Microbacterium</taxon>
    </lineage>
</organism>
<name>A0A0F0LXX9_9MICO</name>
<accession>A0A0F0LXX9</accession>
<dbReference type="Pfam" id="PF01547">
    <property type="entry name" value="SBP_bac_1"/>
    <property type="match status" value="1"/>
</dbReference>
<comment type="caution">
    <text evidence="8">The sequence shown here is derived from an EMBL/GenBank/DDBJ whole genome shotgun (WGS) entry which is preliminary data.</text>
</comment>
<evidence type="ECO:0000313" key="7">
    <source>
        <dbReference type="EMBL" id="HAN24139.1"/>
    </source>
</evidence>
<keyword evidence="1" id="KW-1003">Cell membrane</keyword>
<evidence type="ECO:0000256" key="3">
    <source>
        <dbReference type="ARBA" id="ARBA00023136"/>
    </source>
</evidence>
<dbReference type="PANTHER" id="PTHR43649:SF33">
    <property type="entry name" value="POLYGALACTURONAN_RHAMNOGALACTURONAN-BINDING PROTEIN YTCQ"/>
    <property type="match status" value="1"/>
</dbReference>
<evidence type="ECO:0000256" key="5">
    <source>
        <dbReference type="ARBA" id="ARBA00023288"/>
    </source>
</evidence>
<keyword evidence="5" id="KW-0449">Lipoprotein</keyword>
<dbReference type="PROSITE" id="PS51257">
    <property type="entry name" value="PROKAR_LIPOPROTEIN"/>
    <property type="match status" value="1"/>
</dbReference>
<keyword evidence="3" id="KW-0472">Membrane</keyword>
<evidence type="ECO:0000256" key="6">
    <source>
        <dbReference type="SAM" id="SignalP"/>
    </source>
</evidence>
<feature type="chain" id="PRO_5036292742" evidence="6">
    <location>
        <begin position="40"/>
        <end position="457"/>
    </location>
</feature>
<evidence type="ECO:0000256" key="2">
    <source>
        <dbReference type="ARBA" id="ARBA00022729"/>
    </source>
</evidence>
<dbReference type="EMBL" id="JYIY01000075">
    <property type="protein sequence ID" value="KJL36221.1"/>
    <property type="molecule type" value="Genomic_DNA"/>
</dbReference>
<protein>
    <submittedName>
        <fullName evidence="8">Multiple sugar-binding protein</fullName>
    </submittedName>
    <submittedName>
        <fullName evidence="7">Sugar ABC transporter substrate-binding protein</fullName>
    </submittedName>
</protein>
<proteinExistence type="predicted"/>
<evidence type="ECO:0000313" key="10">
    <source>
        <dbReference type="Proteomes" id="UP000257479"/>
    </source>
</evidence>
<dbReference type="STRING" id="400772.RR49_01901"/>
<evidence type="ECO:0000256" key="4">
    <source>
        <dbReference type="ARBA" id="ARBA00023139"/>
    </source>
</evidence>
<reference evidence="8 9" key="1">
    <citation type="submission" date="2015-02" db="EMBL/GenBank/DDBJ databases">
        <title>Draft genome sequences of ten Microbacterium spp. with emphasis on heavy metal contaminated environments.</title>
        <authorList>
            <person name="Corretto E."/>
        </authorList>
    </citation>
    <scope>NUCLEOTIDE SEQUENCE [LARGE SCALE GENOMIC DNA]</scope>
    <source>
        <strain evidence="8 9">DSM 18659</strain>
    </source>
</reference>
<evidence type="ECO:0000313" key="8">
    <source>
        <dbReference type="EMBL" id="KJL36221.1"/>
    </source>
</evidence>
<keyword evidence="4" id="KW-0564">Palmitate</keyword>
<dbReference type="InterPro" id="IPR050490">
    <property type="entry name" value="Bact_solute-bd_prot1"/>
</dbReference>
<dbReference type="RefSeq" id="WP_045247807.1">
    <property type="nucleotide sequence ID" value="NZ_DAIQHQ010000001.1"/>
</dbReference>
<feature type="signal peptide" evidence="6">
    <location>
        <begin position="1"/>
        <end position="39"/>
    </location>
</feature>
<reference evidence="7 10" key="2">
    <citation type="journal article" date="2018" name="Nat. Biotechnol.">
        <title>A standardized bacterial taxonomy based on genome phylogeny substantially revises the tree of life.</title>
        <authorList>
            <person name="Parks D.H."/>
            <person name="Chuvochina M."/>
            <person name="Waite D.W."/>
            <person name="Rinke C."/>
            <person name="Skarshewski A."/>
            <person name="Chaumeil P.A."/>
            <person name="Hugenholtz P."/>
        </authorList>
    </citation>
    <scope>NUCLEOTIDE SEQUENCE [LARGE SCALE GENOMIC DNA]</scope>
    <source>
        <strain evidence="7">UBA9152</strain>
    </source>
</reference>
<dbReference type="InterPro" id="IPR006059">
    <property type="entry name" value="SBP"/>
</dbReference>
<dbReference type="Proteomes" id="UP000257479">
    <property type="component" value="Unassembled WGS sequence"/>
</dbReference>
<dbReference type="Gene3D" id="3.40.190.10">
    <property type="entry name" value="Periplasmic binding protein-like II"/>
    <property type="match status" value="1"/>
</dbReference>
<gene>
    <name evidence="8" type="primary">msmE_4</name>
    <name evidence="7" type="ORF">DCP95_06140</name>
    <name evidence="8" type="ORF">RR49_01901</name>
</gene>
<dbReference type="PATRIC" id="fig|400772.4.peg.1917"/>
<sequence>MAPQQRRFTRLSRSAALIATAATALLVLSACSGSSTGTATDSGLGFTPADQVADSAITVWVDAAREPAVAAFEKKYPNIKVNKETYDGNAGGSGSFQTKISLFDQSGEGWPDVVWSTQTNDASWASKENNGQQAFAAPLNKGWFDQSFLDGFSKGALDPVTVDGTVYGLRNDLAQVVFWYDQSLFTQFGYQIPQTWEDYAALSDKLAAEHPGYILGSVGDSFVGTYVYYYGAQAPIFQSTASTFSSNFDDPKSQKMTDLIDHMLKNGTLVQDSVFSADFVKKYQGKVLGMPGPVWYTGAIFQSKDSLNVPAGQIGAGVPLHWNGDSIGTGNVGGGVWYASSHTKNLEAVKTFLQFVTSADEYQVDLAPGYPAYASAAQKWIAKQASGGYFVGDFEKNVTDAAGEIWSGWGYPSFSPETAYAKVVVPGLAAGKTLASLTSDWKTEMVNEAKVQGYTIQ</sequence>
<dbReference type="Proteomes" id="UP000033451">
    <property type="component" value="Unassembled WGS sequence"/>
</dbReference>